<evidence type="ECO:0000313" key="1">
    <source>
        <dbReference type="EMBL" id="RLU24750.1"/>
    </source>
</evidence>
<organism evidence="1">
    <name type="scientific">Ooceraea biroi</name>
    <name type="common">Clonal raider ant</name>
    <name type="synonym">Cerapachys biroi</name>
    <dbReference type="NCBI Taxonomy" id="2015173"/>
    <lineage>
        <taxon>Eukaryota</taxon>
        <taxon>Metazoa</taxon>
        <taxon>Ecdysozoa</taxon>
        <taxon>Arthropoda</taxon>
        <taxon>Hexapoda</taxon>
        <taxon>Insecta</taxon>
        <taxon>Pterygota</taxon>
        <taxon>Neoptera</taxon>
        <taxon>Endopterygota</taxon>
        <taxon>Hymenoptera</taxon>
        <taxon>Apocrita</taxon>
        <taxon>Aculeata</taxon>
        <taxon>Formicoidea</taxon>
        <taxon>Formicidae</taxon>
        <taxon>Dorylinae</taxon>
        <taxon>Ooceraea</taxon>
    </lineage>
</organism>
<dbReference type="Proteomes" id="UP000279307">
    <property type="component" value="Chromosome 3"/>
</dbReference>
<dbReference type="AlphaFoldDB" id="A0A3L8DW77"/>
<comment type="caution">
    <text evidence="1">The sequence shown here is derived from an EMBL/GenBank/DDBJ whole genome shotgun (WGS) entry which is preliminary data.</text>
</comment>
<gene>
    <name evidence="1" type="ORF">DMN91_002840</name>
</gene>
<name>A0A3L8DW77_OOCBI</name>
<proteinExistence type="predicted"/>
<reference evidence="1" key="2">
    <citation type="submission" date="2018-07" db="EMBL/GenBank/DDBJ databases">
        <authorList>
            <person name="Mckenzie S.K."/>
            <person name="Kronauer D.J.C."/>
        </authorList>
    </citation>
    <scope>NUCLEOTIDE SEQUENCE</scope>
    <source>
        <strain evidence="1">Clonal line C1</strain>
    </source>
</reference>
<protein>
    <submittedName>
        <fullName evidence="1">Uncharacterized protein</fullName>
    </submittedName>
</protein>
<sequence length="86" mass="9547">MVGGNGVRIDAINPDLDRIRSVPELDSAGLKVQSDVRLNPKIVIYGVPAHLSGEEICSEIKALNLGRLTESYVKVVRIFPSRDRRY</sequence>
<dbReference type="EMBL" id="QOIP01000003">
    <property type="protein sequence ID" value="RLU24750.1"/>
    <property type="molecule type" value="Genomic_DNA"/>
</dbReference>
<reference evidence="1" key="1">
    <citation type="journal article" date="2018" name="Genome Res.">
        <title>The genomic architecture and molecular evolution of ant odorant receptors.</title>
        <authorList>
            <person name="McKenzie S.K."/>
            <person name="Kronauer D.J.C."/>
        </authorList>
    </citation>
    <scope>NUCLEOTIDE SEQUENCE [LARGE SCALE GENOMIC DNA]</scope>
    <source>
        <strain evidence="1">Clonal line C1</strain>
    </source>
</reference>
<accession>A0A3L8DW77</accession>